<dbReference type="Proteomes" id="UP000001034">
    <property type="component" value="Segment"/>
</dbReference>
<keyword evidence="3" id="KW-1185">Reference proteome</keyword>
<evidence type="ECO:0000313" key="2">
    <source>
        <dbReference type="EMBL" id="BAG41660.1"/>
    </source>
</evidence>
<dbReference type="EMBL" id="AB366653">
    <property type="protein sequence ID" value="BAG41660.1"/>
    <property type="molecule type" value="Genomic_DNA"/>
</dbReference>
<organism evidence="2 3">
    <name type="scientific">Ralstonia phage phiRSL1</name>
    <dbReference type="NCBI Taxonomy" id="1980924"/>
    <lineage>
        <taxon>Viruses</taxon>
        <taxon>Duplodnaviria</taxon>
        <taxon>Heunggongvirae</taxon>
        <taxon>Uroviricota</taxon>
        <taxon>Caudoviricetes</taxon>
        <taxon>Mieseafarmvirus</taxon>
        <taxon>Mieseafarmvirus RSL1</taxon>
    </lineage>
</organism>
<feature type="region of interest" description="Disordered" evidence="1">
    <location>
        <begin position="515"/>
        <end position="547"/>
    </location>
</feature>
<dbReference type="RefSeq" id="YP_001950090.1">
    <property type="nucleotide sequence ID" value="NC_010811.2"/>
</dbReference>
<name>B2ZY90_9CAUD</name>
<evidence type="ECO:0000313" key="3">
    <source>
        <dbReference type="Proteomes" id="UP000001034"/>
    </source>
</evidence>
<dbReference type="GeneID" id="6369968"/>
<feature type="compositionally biased region" description="Basic and acidic residues" evidence="1">
    <location>
        <begin position="515"/>
        <end position="528"/>
    </location>
</feature>
<dbReference type="KEGG" id="vg:6369968"/>
<proteinExistence type="predicted"/>
<reference evidence="2 3" key="1">
    <citation type="journal article" date="2010" name="Virology">
        <title>A jumbo phage infecting the phytopathogen Ralstonia solanacearum defines a new lineage of the Myoviridae family.</title>
        <authorList>
            <person name="Yamada T."/>
            <person name="Satoh S."/>
            <person name="Ishikawa H."/>
            <person name="Fujiwara A."/>
            <person name="Kawasaki T."/>
            <person name="Fujie M."/>
            <person name="Ogata H."/>
        </authorList>
    </citation>
    <scope>NUCLEOTIDE SEQUENCE [LARGE SCALE GENOMIC DNA]</scope>
</reference>
<evidence type="ECO:0000256" key="1">
    <source>
        <dbReference type="SAM" id="MobiDB-lite"/>
    </source>
</evidence>
<sequence length="635" mass="71390">MSSRRQTQLAIRGRAEMFSRQRILGVNGTGISVQPHAQQQTHAAFRSRSNGKQQVTANVGGGSVGAASLSVSSFFGSAYQYMLTGIIPADPYLIDTSTLALFYRDIYLLDNVAGSCVDIQSRFPFSEFELRGLDSKDLEPFDSALAQLNLEQMMPLISTAHLVDGFFCGSLVFDQGSRRFLDTLIHDALSCAVIPSPFFNIDPTINVRVGQATQQFMHDTSEYAKRYLQSMPSQFIDMLRSGAFTLDPVTTLFVPRRSTTDRAYTSYLHRILPMYLIEKQLFKGTLVEAQRRQRAMTHITAGDDVWTPTSEELLAYAEQFQAAEFDPMGGWVITRNAVQSVDLRPGGDFWKWTDMADILTPYKLRALGISEALLSGDASFASAESAYSTFLESQNAYREDLTDRIFYSKIFPLVAVTNDLYVDRSRRANRNNIIDFLFNRNNRANLKMPTLHWHKSLEARGEENAAELLEMASAKGVPVPLKLWMAAAKIDPDALIRDLEEDAVLRKKLEKYTGKDTTHEGEDEFTHEFDDEDRGSVGEATEAGVRSGALTSQSIRDLVQNPRVPLLAREWGDSGDTFELTKTGKVRHVPTAVRAERRAKSNDTILRIARNVDRDPHYRETLRRRNVEKLGKDTL</sequence>
<accession>B2ZY90</accession>
<protein>
    <submittedName>
        <fullName evidence="2">Uncharacterized protein</fullName>
    </submittedName>
</protein>